<dbReference type="Gene3D" id="3.40.50.1380">
    <property type="entry name" value="Methylglyoxal synthase-like domain"/>
    <property type="match status" value="1"/>
</dbReference>
<organism evidence="24 25">
    <name type="scientific">Micractinium conductrix</name>
    <dbReference type="NCBI Taxonomy" id="554055"/>
    <lineage>
        <taxon>Eukaryota</taxon>
        <taxon>Viridiplantae</taxon>
        <taxon>Chlorophyta</taxon>
        <taxon>core chlorophytes</taxon>
        <taxon>Trebouxiophyceae</taxon>
        <taxon>Chlorellales</taxon>
        <taxon>Chlorellaceae</taxon>
        <taxon>Chlorella clade</taxon>
        <taxon>Micractinium</taxon>
    </lineage>
</organism>
<dbReference type="PROSITE" id="PS00867">
    <property type="entry name" value="CPSASE_2"/>
    <property type="match status" value="2"/>
</dbReference>
<dbReference type="GO" id="GO:0044205">
    <property type="term" value="P:'de novo' UMP biosynthetic process"/>
    <property type="evidence" value="ECO:0007669"/>
    <property type="project" value="UniProtKB-UniPathway"/>
</dbReference>
<evidence type="ECO:0000256" key="11">
    <source>
        <dbReference type="ARBA" id="ARBA00022840"/>
    </source>
</evidence>
<dbReference type="Gene3D" id="3.40.50.20">
    <property type="match status" value="2"/>
</dbReference>
<dbReference type="GO" id="GO:0005737">
    <property type="term" value="C:cytoplasm"/>
    <property type="evidence" value="ECO:0007669"/>
    <property type="project" value="TreeGrafter"/>
</dbReference>
<comment type="caution">
    <text evidence="24">The sequence shown here is derived from an EMBL/GenBank/DDBJ whole genome shotgun (WGS) entry which is preliminary data.</text>
</comment>
<dbReference type="GO" id="GO:0004088">
    <property type="term" value="F:carbamoyl-phosphate synthase (glutamine-hydrolyzing) activity"/>
    <property type="evidence" value="ECO:0007669"/>
    <property type="project" value="UniProtKB-EC"/>
</dbReference>
<dbReference type="PRINTS" id="PR00098">
    <property type="entry name" value="CPSASE"/>
</dbReference>
<dbReference type="InterPro" id="IPR005483">
    <property type="entry name" value="CPSase_dom"/>
</dbReference>
<dbReference type="FunFam" id="3.30.470.20:FF:000007">
    <property type="entry name" value="Carbamoyl-phosphate synthase large chain"/>
    <property type="match status" value="1"/>
</dbReference>
<dbReference type="InterPro" id="IPR036897">
    <property type="entry name" value="CarbamoylP_synth_lsu_oligo_sf"/>
</dbReference>
<evidence type="ECO:0000259" key="22">
    <source>
        <dbReference type="PROSITE" id="PS50975"/>
    </source>
</evidence>
<dbReference type="FunFam" id="3.40.50.20:FF:000001">
    <property type="entry name" value="Carbamoyl-phosphate synthase large chain"/>
    <property type="match status" value="1"/>
</dbReference>
<dbReference type="OrthoDB" id="434at2759"/>
<keyword evidence="9" id="KW-0677">Repeat</keyword>
<dbReference type="FunFam" id="3.30.470.20:FF:000013">
    <property type="entry name" value="Carbamoyl-phosphate synthase large chain"/>
    <property type="match status" value="1"/>
</dbReference>
<evidence type="ECO:0000256" key="5">
    <source>
        <dbReference type="ARBA" id="ARBA00022571"/>
    </source>
</evidence>
<keyword evidence="6" id="KW-0436">Ligase</keyword>
<evidence type="ECO:0000256" key="6">
    <source>
        <dbReference type="ARBA" id="ARBA00022598"/>
    </source>
</evidence>
<dbReference type="SUPFAM" id="SSF56059">
    <property type="entry name" value="Glutathione synthetase ATP-binding domain-like"/>
    <property type="match status" value="2"/>
</dbReference>
<reference evidence="24 25" key="1">
    <citation type="journal article" date="2018" name="Plant J.">
        <title>Genome sequences of Chlorella sorokiniana UTEX 1602 and Micractinium conductrix SAG 241.80: implications to maltose excretion by a green alga.</title>
        <authorList>
            <person name="Arriola M.B."/>
            <person name="Velmurugan N."/>
            <person name="Zhang Y."/>
            <person name="Plunkett M.H."/>
            <person name="Hondzo H."/>
            <person name="Barney B.M."/>
        </authorList>
    </citation>
    <scope>NUCLEOTIDE SEQUENCE [LARGE SCALE GENOMIC DNA]</scope>
    <source>
        <strain evidence="24 25">SAG 241.80</strain>
    </source>
</reference>
<dbReference type="InterPro" id="IPR006275">
    <property type="entry name" value="CPSase_lsu"/>
</dbReference>
<dbReference type="FunFam" id="1.10.1030.10:FF:000002">
    <property type="entry name" value="Carbamoyl-phosphate synthase large chain"/>
    <property type="match status" value="1"/>
</dbReference>
<comment type="pathway">
    <text evidence="2">Amino-acid biosynthesis; L-arginine biosynthesis; carbamoyl phosphate from bicarbonate: step 1/1.</text>
</comment>
<evidence type="ECO:0000256" key="2">
    <source>
        <dbReference type="ARBA" id="ARBA00005077"/>
    </source>
</evidence>
<dbReference type="GO" id="GO:0005524">
    <property type="term" value="F:ATP binding"/>
    <property type="evidence" value="ECO:0007669"/>
    <property type="project" value="UniProtKB-UniRule"/>
</dbReference>
<dbReference type="CDD" id="cd01424">
    <property type="entry name" value="MGS_CPS_II"/>
    <property type="match status" value="1"/>
</dbReference>
<evidence type="ECO:0000256" key="16">
    <source>
        <dbReference type="ARBA" id="ARBA00044249"/>
    </source>
</evidence>
<dbReference type="InterPro" id="IPR013815">
    <property type="entry name" value="ATP_grasp_subdomain_1"/>
</dbReference>
<dbReference type="FunFam" id="3.30.1490.20:FF:000001">
    <property type="entry name" value="Carbamoyl-phosphate synthase large chain"/>
    <property type="match status" value="1"/>
</dbReference>
<evidence type="ECO:0000256" key="3">
    <source>
        <dbReference type="ARBA" id="ARBA00009799"/>
    </source>
</evidence>
<evidence type="ECO:0000259" key="23">
    <source>
        <dbReference type="PROSITE" id="PS51855"/>
    </source>
</evidence>
<evidence type="ECO:0000256" key="8">
    <source>
        <dbReference type="ARBA" id="ARBA00022723"/>
    </source>
</evidence>
<dbReference type="EC" id="6.3.4.16" evidence="15"/>
<evidence type="ECO:0000256" key="19">
    <source>
        <dbReference type="ARBA" id="ARBA00047359"/>
    </source>
</evidence>
<dbReference type="Pfam" id="PF02787">
    <property type="entry name" value="CPSase_L_D3"/>
    <property type="match status" value="1"/>
</dbReference>
<sequence>MFARCQVGLQVQGGALQQCPALPVRKAVRRNAAQCGRRTVVKVKAIAAPEKTAAAAADETFRAWTSPSPRHVAKRTDLKKIMILGAGPIVIGQACEFDYSGTQACKALKAEGYTVVLVNSNPATIMTDPGTADRTYVGPMTPELVEQILEKERPDAILPTMGGQTALNLAKALSEGGVLEKYNVELIGAKLESINKAEDRDLFAQAMEKLGLNMAISRIATTMEECLKAAEEIGTMPLIIRPAFTLGGTGGGIAYNMDEFREICNAGLTASMTSQVQVEQSLLGWKEFELEVMRDLADNVVIICSIENVDPMGVHTGDSITVAPVQTLTDKEYQRLRDASVDIIREMGVECGGSNVQMAINPANGDMVIIEMNPRVSRSSALASKATGFPIAKIAAKLACGTTLDMIPNDITLKTPASFEPSIDYVVTKIPRFAFEKFPGAQPVLTTQMKSVGEVMAIGRTFQESFQKAMRGLETGLDGFSLPKGWKRLSHEKLIYNMRVPNPDRMVAIKQALEDGETLDAIHEYTNIDPWFLAQLGELHQAEEWLKGKKLGDLSAEEMRQLKRRGFSDSQIARVVGSDLMTVRAARKAMGVIPSMKRVDTCAAEFEAGTPYMYSAYEGECECESTTNKKVLILGGGPNRIGQGIEFDYCCCHASFSLRDAGYETIMMNSNPETVSTDYDTSSRLYFEPLTVEDVLNVIEKERPEGIIVQFGGQTPLKLATALDKALRENPIPAASGNGNVRIWGTSPDSIDAAEDRDRWMALLTSLDIRQPAGGLATNEAEALEIANGLGYPVMVRPSYVLGGRAMEIVYSDADIHRYITTAVEVDPERPVLVDKYLDRADELDVDALSDEDGNVVICGIMQHIEQAGVHSGDSACSIPPQTISEECLAVIRDWTPKIAKALKVVGLINIQYAVQDNQVYIIEANPRASRTVPFVAKAIGHPLAAYASLLMSGKKLSDINFTEEPILKHVAVKEAVLPFDKFAGADTLLGPEMRSTGEVMGIDVTFGKAYAKAAIAAGQRLPTSGNVFITMMDKYKEGVVPIAKDLEALGFKIMATYNTAAFLRKAGIANVQTVLKVQEGRPNAEDMIKNGEIQMMVITTAGDEADVRDGKELRRTALAHKVPIITTLAAAKATVEALKDICSSELEQVPLQDYFK</sequence>
<dbReference type="Gene3D" id="3.30.470.20">
    <property type="entry name" value="ATP-grasp fold, B domain"/>
    <property type="match status" value="2"/>
</dbReference>
<evidence type="ECO:0000313" key="24">
    <source>
        <dbReference type="EMBL" id="PSC67724.1"/>
    </source>
</evidence>
<dbReference type="SUPFAM" id="SSF52335">
    <property type="entry name" value="Methylglyoxal synthase-like"/>
    <property type="match status" value="1"/>
</dbReference>
<accession>A0A2P6V0Z6</accession>
<dbReference type="InterPro" id="IPR016185">
    <property type="entry name" value="PreATP-grasp_dom_sf"/>
</dbReference>
<keyword evidence="7" id="KW-0028">Amino-acid biosynthesis</keyword>
<keyword evidence="8" id="KW-0479">Metal-binding</keyword>
<dbReference type="InterPro" id="IPR058047">
    <property type="entry name" value="CPSase_preATP-grasp"/>
</dbReference>
<feature type="domain" description="ATP-grasp" evidence="22">
    <location>
        <begin position="761"/>
        <end position="953"/>
    </location>
</feature>
<dbReference type="SMART" id="SM00851">
    <property type="entry name" value="MGS"/>
    <property type="match status" value="1"/>
</dbReference>
<keyword evidence="10 21" id="KW-0547">Nucleotide-binding</keyword>
<dbReference type="Gene3D" id="3.30.1490.20">
    <property type="entry name" value="ATP-grasp fold, A domain"/>
    <property type="match status" value="1"/>
</dbReference>
<comment type="catalytic activity">
    <reaction evidence="19">
        <text>hydrogencarbonate + NH4(+) + 2 ATP = carbamoyl phosphate + 2 ADP + phosphate + 2 H(+)</text>
        <dbReference type="Rhea" id="RHEA:18029"/>
        <dbReference type="ChEBI" id="CHEBI:15378"/>
        <dbReference type="ChEBI" id="CHEBI:17544"/>
        <dbReference type="ChEBI" id="CHEBI:28938"/>
        <dbReference type="ChEBI" id="CHEBI:30616"/>
        <dbReference type="ChEBI" id="CHEBI:43474"/>
        <dbReference type="ChEBI" id="CHEBI:58228"/>
        <dbReference type="ChEBI" id="CHEBI:456216"/>
        <dbReference type="EC" id="6.3.4.16"/>
    </reaction>
</comment>
<keyword evidence="12" id="KW-0460">Magnesium</keyword>
<dbReference type="PROSITE" id="PS51855">
    <property type="entry name" value="MGS"/>
    <property type="match status" value="1"/>
</dbReference>
<dbReference type="InterPro" id="IPR011761">
    <property type="entry name" value="ATP-grasp"/>
</dbReference>
<dbReference type="InterPro" id="IPR005480">
    <property type="entry name" value="CPSase_lsu_oligo"/>
</dbReference>
<dbReference type="Pfam" id="PF02786">
    <property type="entry name" value="CPSase_L_D2"/>
    <property type="match status" value="2"/>
</dbReference>
<name>A0A2P6V0Z6_9CHLO</name>
<evidence type="ECO:0000256" key="20">
    <source>
        <dbReference type="ARBA" id="ARBA00074190"/>
    </source>
</evidence>
<evidence type="ECO:0000256" key="18">
    <source>
        <dbReference type="ARBA" id="ARBA00044334"/>
    </source>
</evidence>
<dbReference type="NCBIfam" id="TIGR01369">
    <property type="entry name" value="CPSaseII_lrg"/>
    <property type="match status" value="1"/>
</dbReference>
<dbReference type="HAMAP" id="MF_01210_B">
    <property type="entry name" value="CPSase_L_chain_B"/>
    <property type="match status" value="1"/>
</dbReference>
<evidence type="ECO:0000256" key="21">
    <source>
        <dbReference type="PROSITE-ProRule" id="PRU00409"/>
    </source>
</evidence>
<dbReference type="PANTHER" id="PTHR11405:SF53">
    <property type="entry name" value="CARBAMOYL-PHOSPHATE SYNTHASE [AMMONIA], MITOCHONDRIAL"/>
    <property type="match status" value="1"/>
</dbReference>
<dbReference type="PROSITE" id="PS00866">
    <property type="entry name" value="CPSASE_1"/>
    <property type="match status" value="1"/>
</dbReference>
<evidence type="ECO:0000313" key="25">
    <source>
        <dbReference type="Proteomes" id="UP000239649"/>
    </source>
</evidence>
<dbReference type="PANTHER" id="PTHR11405">
    <property type="entry name" value="CARBAMOYLTRANSFERASE FAMILY MEMBER"/>
    <property type="match status" value="1"/>
</dbReference>
<proteinExistence type="inferred from homology"/>
<gene>
    <name evidence="24" type="ORF">C2E20_8623</name>
</gene>
<dbReference type="HAMAP" id="MF_01210_A">
    <property type="entry name" value="CPSase_L_chain_A"/>
    <property type="match status" value="1"/>
</dbReference>
<dbReference type="GO" id="GO:0046872">
    <property type="term" value="F:metal ion binding"/>
    <property type="evidence" value="ECO:0007669"/>
    <property type="project" value="UniProtKB-KW"/>
</dbReference>
<evidence type="ECO:0000256" key="15">
    <source>
        <dbReference type="ARBA" id="ARBA00044063"/>
    </source>
</evidence>
<dbReference type="InterPro" id="IPR033937">
    <property type="entry name" value="MGS_CPS_CarB"/>
</dbReference>
<dbReference type="InterPro" id="IPR005479">
    <property type="entry name" value="CPAse_ATP-bd"/>
</dbReference>
<feature type="domain" description="ATP-grasp" evidence="22">
    <location>
        <begin position="204"/>
        <end position="400"/>
    </location>
</feature>
<evidence type="ECO:0000256" key="13">
    <source>
        <dbReference type="ARBA" id="ARBA00022975"/>
    </source>
</evidence>
<dbReference type="InterPro" id="IPR011607">
    <property type="entry name" value="MGS-like_dom"/>
</dbReference>
<keyword evidence="11 21" id="KW-0067">ATP-binding</keyword>
<evidence type="ECO:0000256" key="10">
    <source>
        <dbReference type="ARBA" id="ARBA00022741"/>
    </source>
</evidence>
<dbReference type="SUPFAM" id="SSF52440">
    <property type="entry name" value="PreATP-grasp domain"/>
    <property type="match status" value="2"/>
</dbReference>
<evidence type="ECO:0000256" key="1">
    <source>
        <dbReference type="ARBA" id="ARBA00001936"/>
    </source>
</evidence>
<dbReference type="SUPFAM" id="SSF48108">
    <property type="entry name" value="Carbamoyl phosphate synthetase, large subunit connection domain"/>
    <property type="match status" value="1"/>
</dbReference>
<evidence type="ECO:0000256" key="12">
    <source>
        <dbReference type="ARBA" id="ARBA00022842"/>
    </source>
</evidence>
<feature type="domain" description="MGS-like" evidence="23">
    <location>
        <begin position="1020"/>
        <end position="1157"/>
    </location>
</feature>
<dbReference type="Pfam" id="PF25596">
    <property type="entry name" value="CPSase_L_D1"/>
    <property type="match status" value="2"/>
</dbReference>
<dbReference type="PROSITE" id="PS50975">
    <property type="entry name" value="ATP_GRASP"/>
    <property type="match status" value="2"/>
</dbReference>
<protein>
    <recommendedName>
        <fullName evidence="20">Carbamoyl phosphate synthase arginine-specific large chain, chloroplastic</fullName>
        <ecNumber evidence="15">6.3.4.16</ecNumber>
        <ecNumber evidence="4">6.3.5.5</ecNumber>
    </recommendedName>
    <alternativeName>
        <fullName evidence="17">Ammonium-dependent carbamoyl phosphate synthetase</fullName>
    </alternativeName>
    <alternativeName>
        <fullName evidence="16">Arginine-specific carbamoyl phosphate synthetase, ammonia chain</fullName>
    </alternativeName>
    <alternativeName>
        <fullName evidence="18">Glutamine-dependent carbamoyl phosphate synthetase</fullName>
    </alternativeName>
</protein>
<comment type="similarity">
    <text evidence="3">Belongs to the CarB family.</text>
</comment>
<dbReference type="SMART" id="SM01096">
    <property type="entry name" value="CPSase_L_D3"/>
    <property type="match status" value="1"/>
</dbReference>
<dbReference type="EC" id="6.3.5.5" evidence="4"/>
<evidence type="ECO:0000256" key="17">
    <source>
        <dbReference type="ARBA" id="ARBA00044318"/>
    </source>
</evidence>
<comment type="cofactor">
    <cofactor evidence="1">
        <name>Mn(2+)</name>
        <dbReference type="ChEBI" id="CHEBI:29035"/>
    </cofactor>
</comment>
<dbReference type="Gene3D" id="1.10.1030.10">
    <property type="entry name" value="Carbamoyl-phosphate synthetase, large subunit oligomerisation domain"/>
    <property type="match status" value="1"/>
</dbReference>
<dbReference type="AlphaFoldDB" id="A0A2P6V0Z6"/>
<dbReference type="InterPro" id="IPR036914">
    <property type="entry name" value="MGS-like_dom_sf"/>
</dbReference>
<dbReference type="NCBIfam" id="NF003671">
    <property type="entry name" value="PRK05294.1"/>
    <property type="match status" value="1"/>
</dbReference>
<dbReference type="FunFam" id="3.40.50.20:FF:000003">
    <property type="entry name" value="Carbamoyl-phosphate synthase large chain"/>
    <property type="match status" value="1"/>
</dbReference>
<dbReference type="Pfam" id="PF02142">
    <property type="entry name" value="MGS"/>
    <property type="match status" value="1"/>
</dbReference>
<dbReference type="GO" id="GO:0004087">
    <property type="term" value="F:carbamoyl-phosphate synthase (ammonia) activity"/>
    <property type="evidence" value="ECO:0007669"/>
    <property type="project" value="UniProtKB-EC"/>
</dbReference>
<keyword evidence="5" id="KW-0055">Arginine biosynthesis</keyword>
<dbReference type="NCBIfam" id="NF009455">
    <property type="entry name" value="PRK12815.1"/>
    <property type="match status" value="1"/>
</dbReference>
<evidence type="ECO:0000256" key="7">
    <source>
        <dbReference type="ARBA" id="ARBA00022605"/>
    </source>
</evidence>
<keyword evidence="14" id="KW-0464">Manganese</keyword>
<dbReference type="Proteomes" id="UP000239649">
    <property type="component" value="Unassembled WGS sequence"/>
</dbReference>
<dbReference type="STRING" id="554055.A0A2P6V0Z6"/>
<evidence type="ECO:0000256" key="9">
    <source>
        <dbReference type="ARBA" id="ARBA00022737"/>
    </source>
</evidence>
<evidence type="ECO:0000256" key="4">
    <source>
        <dbReference type="ARBA" id="ARBA00012738"/>
    </source>
</evidence>
<dbReference type="GO" id="GO:0006541">
    <property type="term" value="P:glutamine metabolic process"/>
    <property type="evidence" value="ECO:0007669"/>
    <property type="project" value="TreeGrafter"/>
</dbReference>
<dbReference type="EMBL" id="LHPF02000049">
    <property type="protein sequence ID" value="PSC67724.1"/>
    <property type="molecule type" value="Genomic_DNA"/>
</dbReference>
<keyword evidence="13" id="KW-0665">Pyrimidine biosynthesis</keyword>
<keyword evidence="25" id="KW-1185">Reference proteome</keyword>
<dbReference type="GO" id="GO:0006526">
    <property type="term" value="P:L-arginine biosynthetic process"/>
    <property type="evidence" value="ECO:0007669"/>
    <property type="project" value="UniProtKB-KW"/>
</dbReference>
<evidence type="ECO:0000256" key="14">
    <source>
        <dbReference type="ARBA" id="ARBA00023211"/>
    </source>
</evidence>
<dbReference type="UniPathway" id="UPA00070">
    <property type="reaction ID" value="UER00115"/>
</dbReference>